<keyword evidence="3" id="KW-0119">Carbohydrate metabolism</keyword>
<feature type="compositionally biased region" description="Pro residues" evidence="4">
    <location>
        <begin position="65"/>
        <end position="78"/>
    </location>
</feature>
<evidence type="ECO:0000313" key="6">
    <source>
        <dbReference type="Proteomes" id="UP001515480"/>
    </source>
</evidence>
<evidence type="ECO:0000256" key="4">
    <source>
        <dbReference type="SAM" id="MobiDB-lite"/>
    </source>
</evidence>
<keyword evidence="6" id="KW-1185">Reference proteome</keyword>
<dbReference type="GO" id="GO:0046922">
    <property type="term" value="F:peptide-O-fucosyltransferase activity"/>
    <property type="evidence" value="ECO:0007669"/>
    <property type="project" value="InterPro"/>
</dbReference>
<proteinExistence type="predicted"/>
<accession>A0AB34ILY7</accession>
<protein>
    <recommendedName>
        <fullName evidence="7">GDP-fucose protein O-fucosyltransferase 1</fullName>
    </recommendedName>
</protein>
<dbReference type="PANTHER" id="PTHR13398:SF8">
    <property type="entry name" value="O-FUCOSYLTRANSFERASE FAMILY PROTEIN"/>
    <property type="match status" value="1"/>
</dbReference>
<evidence type="ECO:0000313" key="5">
    <source>
        <dbReference type="EMBL" id="KAL1500192.1"/>
    </source>
</evidence>
<evidence type="ECO:0008006" key="7">
    <source>
        <dbReference type="Google" id="ProtNLM"/>
    </source>
</evidence>
<keyword evidence="2" id="KW-0294">Fucose metabolism</keyword>
<sequence length="380" mass="41236">MDDPLARLRALSDASLDAWAEQLHRGRPEFLAALRDLGLPLRERQACANALGRLRRASSQSPPAETSPPLPSLPLPSLPLPSAPLPSAPAARPAGALLVSADAGLCNKLRVCLSYRAIAAAAGRRLVVLWRLSHHCAARFPDLLAPLDGVDVVHDAEELQRLHAAASFALRLAPQLSGACTECHPSLRGTAAERQMFLALSPLPHIQQRIDALRRRLGAPFVAVHVRRTDHAKCFGVQCSDEQFAAFLERCVAQVEGCRIFLATDNAETQQEFLRRYGERVYVSEPISHAHALRQTSVATALVDLYTCAAACRFKGTPRSSFSDTILQLRQAKGTASIDDEHTVVRMGDNTDCSVDLDAVTEQVLTAAGLQHLMNADHQT</sequence>
<evidence type="ECO:0000256" key="2">
    <source>
        <dbReference type="ARBA" id="ARBA00023253"/>
    </source>
</evidence>
<dbReference type="AlphaFoldDB" id="A0AB34ILY7"/>
<dbReference type="Gene3D" id="3.40.50.11350">
    <property type="match status" value="1"/>
</dbReference>
<gene>
    <name evidence="5" type="ORF">AB1Y20_012861</name>
</gene>
<evidence type="ECO:0000256" key="3">
    <source>
        <dbReference type="ARBA" id="ARBA00023277"/>
    </source>
</evidence>
<dbReference type="InterPro" id="IPR045130">
    <property type="entry name" value="OFUT2-like"/>
</dbReference>
<keyword evidence="1" id="KW-0808">Transferase</keyword>
<evidence type="ECO:0000256" key="1">
    <source>
        <dbReference type="ARBA" id="ARBA00022679"/>
    </source>
</evidence>
<comment type="caution">
    <text evidence="5">The sequence shown here is derived from an EMBL/GenBank/DDBJ whole genome shotgun (WGS) entry which is preliminary data.</text>
</comment>
<feature type="region of interest" description="Disordered" evidence="4">
    <location>
        <begin position="53"/>
        <end position="78"/>
    </location>
</feature>
<dbReference type="Proteomes" id="UP001515480">
    <property type="component" value="Unassembled WGS sequence"/>
</dbReference>
<dbReference type="GO" id="GO:0006004">
    <property type="term" value="P:fucose metabolic process"/>
    <property type="evidence" value="ECO:0007669"/>
    <property type="project" value="UniProtKB-KW"/>
</dbReference>
<dbReference type="EMBL" id="JBGBPQ010000024">
    <property type="protein sequence ID" value="KAL1500192.1"/>
    <property type="molecule type" value="Genomic_DNA"/>
</dbReference>
<name>A0AB34ILY7_PRYPA</name>
<dbReference type="PANTHER" id="PTHR13398">
    <property type="entry name" value="GDP-FUCOSE PROTEIN O-FUCOSYLTRANSFERASE 2"/>
    <property type="match status" value="1"/>
</dbReference>
<reference evidence="5 6" key="1">
    <citation type="journal article" date="2024" name="Science">
        <title>Giant polyketide synthase enzymes in the biosynthesis of giant marine polyether toxins.</title>
        <authorList>
            <person name="Fallon T.R."/>
            <person name="Shende V.V."/>
            <person name="Wierzbicki I.H."/>
            <person name="Pendleton A.L."/>
            <person name="Watervoot N.F."/>
            <person name="Auber R.P."/>
            <person name="Gonzalez D.J."/>
            <person name="Wisecaver J.H."/>
            <person name="Moore B.S."/>
        </authorList>
    </citation>
    <scope>NUCLEOTIDE SEQUENCE [LARGE SCALE GENOMIC DNA]</scope>
    <source>
        <strain evidence="5 6">12B1</strain>
    </source>
</reference>
<organism evidence="5 6">
    <name type="scientific">Prymnesium parvum</name>
    <name type="common">Toxic golden alga</name>
    <dbReference type="NCBI Taxonomy" id="97485"/>
    <lineage>
        <taxon>Eukaryota</taxon>
        <taxon>Haptista</taxon>
        <taxon>Haptophyta</taxon>
        <taxon>Prymnesiophyceae</taxon>
        <taxon>Prymnesiales</taxon>
        <taxon>Prymnesiaceae</taxon>
        <taxon>Prymnesium</taxon>
    </lineage>
</organism>